<dbReference type="RefSeq" id="WP_245809353.1">
    <property type="nucleotide sequence ID" value="NZ_LT828544.1"/>
</dbReference>
<feature type="transmembrane region" description="Helical" evidence="9">
    <location>
        <begin position="229"/>
        <end position="252"/>
    </location>
</feature>
<keyword evidence="8 9" id="KW-0472">Membrane</keyword>
<evidence type="ECO:0000256" key="4">
    <source>
        <dbReference type="ARBA" id="ARBA00022475"/>
    </source>
</evidence>
<keyword evidence="4" id="KW-1003">Cell membrane</keyword>
<dbReference type="Gene3D" id="1.10.3720.10">
    <property type="entry name" value="MetI-like"/>
    <property type="match status" value="1"/>
</dbReference>
<evidence type="ECO:0000256" key="3">
    <source>
        <dbReference type="ARBA" id="ARBA00022448"/>
    </source>
</evidence>
<dbReference type="InterPro" id="IPR000515">
    <property type="entry name" value="MetI-like"/>
</dbReference>
<feature type="transmembrane region" description="Helical" evidence="9">
    <location>
        <begin position="380"/>
        <end position="401"/>
    </location>
</feature>
<reference evidence="11 12" key="1">
    <citation type="submission" date="2017-03" db="EMBL/GenBank/DDBJ databases">
        <authorList>
            <person name="Afonso C.L."/>
            <person name="Miller P.J."/>
            <person name="Scott M.A."/>
            <person name="Spackman E."/>
            <person name="Goraichik I."/>
            <person name="Dimitrov K.M."/>
            <person name="Suarez D.L."/>
            <person name="Swayne D.E."/>
        </authorList>
    </citation>
    <scope>NUCLEOTIDE SEQUENCE [LARGE SCALE GENOMIC DNA]</scope>
    <source>
        <strain evidence="11">PRJEB14757</strain>
    </source>
</reference>
<feature type="transmembrane region" description="Helical" evidence="9">
    <location>
        <begin position="41"/>
        <end position="58"/>
    </location>
</feature>
<dbReference type="PANTHER" id="PTHR30614:SF37">
    <property type="entry name" value="AMINO-ACID ABC TRANSPORTER PERMEASE PROTEIN YHDX-RELATED"/>
    <property type="match status" value="1"/>
</dbReference>
<evidence type="ECO:0000256" key="2">
    <source>
        <dbReference type="ARBA" id="ARBA00010072"/>
    </source>
</evidence>
<dbReference type="Pfam" id="PF00528">
    <property type="entry name" value="BPD_transp_1"/>
    <property type="match status" value="1"/>
</dbReference>
<dbReference type="EMBL" id="FWEV01000004">
    <property type="protein sequence ID" value="SLM27469.1"/>
    <property type="molecule type" value="Genomic_DNA"/>
</dbReference>
<feature type="transmembrane region" description="Helical" evidence="9">
    <location>
        <begin position="279"/>
        <end position="298"/>
    </location>
</feature>
<gene>
    <name evidence="11" type="primary">aapQ</name>
    <name evidence="11" type="ORF">MTBBW1_1010017</name>
</gene>
<dbReference type="CDD" id="cd06261">
    <property type="entry name" value="TM_PBP2"/>
    <property type="match status" value="1"/>
</dbReference>
<evidence type="ECO:0000313" key="12">
    <source>
        <dbReference type="Proteomes" id="UP000191931"/>
    </source>
</evidence>
<feature type="domain" description="ABC transmembrane type-1" evidence="10">
    <location>
        <begin position="106"/>
        <end position="398"/>
    </location>
</feature>
<evidence type="ECO:0000313" key="11">
    <source>
        <dbReference type="EMBL" id="SLM27469.1"/>
    </source>
</evidence>
<evidence type="ECO:0000256" key="9">
    <source>
        <dbReference type="RuleBase" id="RU363032"/>
    </source>
</evidence>
<comment type="subcellular location">
    <subcellularLocation>
        <location evidence="1">Cell inner membrane</location>
        <topology evidence="1">Multi-pass membrane protein</topology>
    </subcellularLocation>
    <subcellularLocation>
        <location evidence="9">Cell membrane</location>
        <topology evidence="9">Multi-pass membrane protein</topology>
    </subcellularLocation>
</comment>
<dbReference type="GO" id="GO:0006865">
    <property type="term" value="P:amino acid transport"/>
    <property type="evidence" value="ECO:0007669"/>
    <property type="project" value="UniProtKB-KW"/>
</dbReference>
<evidence type="ECO:0000256" key="7">
    <source>
        <dbReference type="ARBA" id="ARBA00022989"/>
    </source>
</evidence>
<organism evidence="11 12">
    <name type="scientific">Desulfamplus magnetovallimortis</name>
    <dbReference type="NCBI Taxonomy" id="1246637"/>
    <lineage>
        <taxon>Bacteria</taxon>
        <taxon>Pseudomonadati</taxon>
        <taxon>Thermodesulfobacteriota</taxon>
        <taxon>Desulfobacteria</taxon>
        <taxon>Desulfobacterales</taxon>
        <taxon>Desulfobacteraceae</taxon>
        <taxon>Desulfamplus</taxon>
    </lineage>
</organism>
<dbReference type="NCBIfam" id="TIGR01726">
    <property type="entry name" value="HEQRo_perm_3TM"/>
    <property type="match status" value="1"/>
</dbReference>
<feature type="transmembrane region" description="Helical" evidence="9">
    <location>
        <begin position="144"/>
        <end position="164"/>
    </location>
</feature>
<name>A0A1W1H4R9_9BACT</name>
<dbReference type="GO" id="GO:0043190">
    <property type="term" value="C:ATP-binding cassette (ABC) transporter complex"/>
    <property type="evidence" value="ECO:0007669"/>
    <property type="project" value="InterPro"/>
</dbReference>
<sequence>MPKIKNAEANYLYASALLRGAMPKDNNSEPIWTNATFRARVYQVAAMSLVALTAYYLFTNTLANLEKQSIATGFGFLSREASFEIGESIISFSSSDTYLRALWVGALNTIKVSFIGIILTVLIGIVMGIARLSTNWLVSRLAGVYIEVLQDIPILLQLFFWYGIFNNVLPSPRQAMIPMEGVVLCNRGAYFAIPADHPAFVWMGYSFVAAVVVIFILRKWAKKRQEETGKIFPILSVSSAIIIAFPLFVWLIGGAPTELNMPVLKGFNFEGGYNVSPEFGSLLLGLVLYTSAFVAEIVRAGIQSIVKGQREAAEALGLKPLFIMNLVILPQALRVIIPPLTSQLLNLTKNSSLAVAIGYPDFVSVSNTTISQTGQAIEGVALIMIMYLTISLLTSLFMNWYNSKMALVER</sequence>
<proteinExistence type="inferred from homology"/>
<dbReference type="PANTHER" id="PTHR30614">
    <property type="entry name" value="MEMBRANE COMPONENT OF AMINO ACID ABC TRANSPORTER"/>
    <property type="match status" value="1"/>
</dbReference>
<evidence type="ECO:0000256" key="1">
    <source>
        <dbReference type="ARBA" id="ARBA00004429"/>
    </source>
</evidence>
<keyword evidence="7 9" id="KW-1133">Transmembrane helix</keyword>
<dbReference type="STRING" id="1246637.MTBBW1_1010017"/>
<dbReference type="Proteomes" id="UP000191931">
    <property type="component" value="Unassembled WGS sequence"/>
</dbReference>
<keyword evidence="3 9" id="KW-0813">Transport</keyword>
<dbReference type="SUPFAM" id="SSF161098">
    <property type="entry name" value="MetI-like"/>
    <property type="match status" value="1"/>
</dbReference>
<keyword evidence="12" id="KW-1185">Reference proteome</keyword>
<dbReference type="InterPro" id="IPR043429">
    <property type="entry name" value="ArtM/GltK/GlnP/TcyL/YhdX-like"/>
</dbReference>
<dbReference type="PROSITE" id="PS50928">
    <property type="entry name" value="ABC_TM1"/>
    <property type="match status" value="1"/>
</dbReference>
<evidence type="ECO:0000256" key="5">
    <source>
        <dbReference type="ARBA" id="ARBA00022692"/>
    </source>
</evidence>
<dbReference type="InterPro" id="IPR035906">
    <property type="entry name" value="MetI-like_sf"/>
</dbReference>
<dbReference type="InterPro" id="IPR010065">
    <property type="entry name" value="AA_ABC_transptr_permease_3TM"/>
</dbReference>
<accession>A0A1W1H4R9</accession>
<dbReference type="GO" id="GO:0022857">
    <property type="term" value="F:transmembrane transporter activity"/>
    <property type="evidence" value="ECO:0007669"/>
    <property type="project" value="InterPro"/>
</dbReference>
<dbReference type="AlphaFoldDB" id="A0A1W1H4R9"/>
<evidence type="ECO:0000259" key="10">
    <source>
        <dbReference type="PROSITE" id="PS50928"/>
    </source>
</evidence>
<evidence type="ECO:0000256" key="6">
    <source>
        <dbReference type="ARBA" id="ARBA00022970"/>
    </source>
</evidence>
<comment type="similarity">
    <text evidence="2">Belongs to the binding-protein-dependent transport system permease family. HisMQ subfamily.</text>
</comment>
<feature type="transmembrane region" description="Helical" evidence="9">
    <location>
        <begin position="199"/>
        <end position="217"/>
    </location>
</feature>
<evidence type="ECO:0000256" key="8">
    <source>
        <dbReference type="ARBA" id="ARBA00023136"/>
    </source>
</evidence>
<protein>
    <submittedName>
        <fullName evidence="11">Amino-acid transporter subunit membrane component of ABC superfamily</fullName>
    </submittedName>
</protein>
<keyword evidence="6" id="KW-0029">Amino-acid transport</keyword>
<feature type="transmembrane region" description="Helical" evidence="9">
    <location>
        <begin position="112"/>
        <end position="132"/>
    </location>
</feature>
<keyword evidence="5 9" id="KW-0812">Transmembrane</keyword>
<feature type="transmembrane region" description="Helical" evidence="9">
    <location>
        <begin position="318"/>
        <end position="337"/>
    </location>
</feature>